<evidence type="ECO:0000313" key="3">
    <source>
        <dbReference type="Proteomes" id="UP000248806"/>
    </source>
</evidence>
<evidence type="ECO:0000256" key="1">
    <source>
        <dbReference type="SAM" id="MobiDB-lite"/>
    </source>
</evidence>
<feature type="compositionally biased region" description="Basic and acidic residues" evidence="1">
    <location>
        <begin position="11"/>
        <end position="25"/>
    </location>
</feature>
<feature type="non-terminal residue" evidence="2">
    <location>
        <position position="51"/>
    </location>
</feature>
<reference evidence="2 3" key="1">
    <citation type="submission" date="2018-06" db="EMBL/GenBank/DDBJ databases">
        <title>Genomic Encyclopedia of Archaeal and Bacterial Type Strains, Phase II (KMG-II): from individual species to whole genera.</title>
        <authorList>
            <person name="Goeker M."/>
        </authorList>
    </citation>
    <scope>NUCLEOTIDE SEQUENCE [LARGE SCALE GENOMIC DNA]</scope>
    <source>
        <strain evidence="2 3">ATCC BAA-1881</strain>
    </source>
</reference>
<protein>
    <submittedName>
        <fullName evidence="2">Uncharacterized protein</fullName>
    </submittedName>
</protein>
<keyword evidence="3" id="KW-1185">Reference proteome</keyword>
<dbReference type="EMBL" id="QKUF01000010">
    <property type="protein sequence ID" value="PZW28328.1"/>
    <property type="molecule type" value="Genomic_DNA"/>
</dbReference>
<name>A0A326U4U9_THEHA</name>
<gene>
    <name evidence="2" type="ORF">EI42_03082</name>
</gene>
<dbReference type="AlphaFoldDB" id="A0A326U4U9"/>
<comment type="caution">
    <text evidence="2">The sequence shown here is derived from an EMBL/GenBank/DDBJ whole genome shotgun (WGS) entry which is preliminary data.</text>
</comment>
<organism evidence="2 3">
    <name type="scientific">Thermosporothrix hazakensis</name>
    <dbReference type="NCBI Taxonomy" id="644383"/>
    <lineage>
        <taxon>Bacteria</taxon>
        <taxon>Bacillati</taxon>
        <taxon>Chloroflexota</taxon>
        <taxon>Ktedonobacteria</taxon>
        <taxon>Ktedonobacterales</taxon>
        <taxon>Thermosporotrichaceae</taxon>
        <taxon>Thermosporothrix</taxon>
    </lineage>
</organism>
<feature type="region of interest" description="Disordered" evidence="1">
    <location>
        <begin position="11"/>
        <end position="51"/>
    </location>
</feature>
<proteinExistence type="predicted"/>
<sequence length="51" mass="5802">MLCCLSYHLHQQADEGAHPSREPIRPRLKHNKPIEKATRAGRKHTSLEDGS</sequence>
<dbReference type="Proteomes" id="UP000248806">
    <property type="component" value="Unassembled WGS sequence"/>
</dbReference>
<accession>A0A326U4U9</accession>
<evidence type="ECO:0000313" key="2">
    <source>
        <dbReference type="EMBL" id="PZW28328.1"/>
    </source>
</evidence>